<proteinExistence type="predicted"/>
<evidence type="ECO:0000313" key="2">
    <source>
        <dbReference type="EMBL" id="MEP0949477.1"/>
    </source>
</evidence>
<name>A0ABV0K9M4_9CYAN</name>
<keyword evidence="1" id="KW-0472">Membrane</keyword>
<evidence type="ECO:0000313" key="3">
    <source>
        <dbReference type="Proteomes" id="UP001482513"/>
    </source>
</evidence>
<dbReference type="Proteomes" id="UP001482513">
    <property type="component" value="Unassembled WGS sequence"/>
</dbReference>
<evidence type="ECO:0000256" key="1">
    <source>
        <dbReference type="SAM" id="Phobius"/>
    </source>
</evidence>
<dbReference type="RefSeq" id="WP_190695060.1">
    <property type="nucleotide sequence ID" value="NZ_JAMPKX010000012.1"/>
</dbReference>
<dbReference type="EMBL" id="JAMPKX010000012">
    <property type="protein sequence ID" value="MEP0949477.1"/>
    <property type="molecule type" value="Genomic_DNA"/>
</dbReference>
<keyword evidence="1" id="KW-0812">Transmembrane</keyword>
<gene>
    <name evidence="2" type="ORF">NC992_21530</name>
</gene>
<feature type="transmembrane region" description="Helical" evidence="1">
    <location>
        <begin position="125"/>
        <end position="148"/>
    </location>
</feature>
<reference evidence="2 3" key="1">
    <citation type="submission" date="2022-04" db="EMBL/GenBank/DDBJ databases">
        <title>Positive selection, recombination, and allopatry shape intraspecific diversity of widespread and dominant cyanobacteria.</title>
        <authorList>
            <person name="Wei J."/>
            <person name="Shu W."/>
            <person name="Hu C."/>
        </authorList>
    </citation>
    <scope>NUCLEOTIDE SEQUENCE [LARGE SCALE GENOMIC DNA]</scope>
    <source>
        <strain evidence="2 3">DQ-A4</strain>
    </source>
</reference>
<organism evidence="2 3">
    <name type="scientific">Leptolyngbya subtilissima DQ-A4</name>
    <dbReference type="NCBI Taxonomy" id="2933933"/>
    <lineage>
        <taxon>Bacteria</taxon>
        <taxon>Bacillati</taxon>
        <taxon>Cyanobacteriota</taxon>
        <taxon>Cyanophyceae</taxon>
        <taxon>Leptolyngbyales</taxon>
        <taxon>Leptolyngbyaceae</taxon>
        <taxon>Leptolyngbya group</taxon>
        <taxon>Leptolyngbya</taxon>
    </lineage>
</organism>
<keyword evidence="3" id="KW-1185">Reference proteome</keyword>
<accession>A0ABV0K9M4</accession>
<sequence>MSDSLEPKTITIPQRRADLYQFLLDIPGGQFEAVLFDLNPPRANIPPSNAARSDRVSALMTWVESPSAGPGIEVLRASLDYVLNTLSGSQGTKTLFTPSHQAGGQNINSRSAQQLQIKSRFKSPIFWILILLYFSLFLGAYKILPLIWHQKVLNPLEMPHQKQ</sequence>
<protein>
    <submittedName>
        <fullName evidence="2">Uncharacterized protein</fullName>
    </submittedName>
</protein>
<comment type="caution">
    <text evidence="2">The sequence shown here is derived from an EMBL/GenBank/DDBJ whole genome shotgun (WGS) entry which is preliminary data.</text>
</comment>
<keyword evidence="1" id="KW-1133">Transmembrane helix</keyword>